<feature type="compositionally biased region" description="Basic and acidic residues" evidence="2">
    <location>
        <begin position="968"/>
        <end position="989"/>
    </location>
</feature>
<feature type="compositionally biased region" description="Basic and acidic residues" evidence="2">
    <location>
        <begin position="917"/>
        <end position="933"/>
    </location>
</feature>
<feature type="compositionally biased region" description="Low complexity" evidence="2">
    <location>
        <begin position="286"/>
        <end position="319"/>
    </location>
</feature>
<dbReference type="Pfam" id="PF01846">
    <property type="entry name" value="FF"/>
    <property type="match status" value="4"/>
</dbReference>
<dbReference type="InterPro" id="IPR036020">
    <property type="entry name" value="WW_dom_sf"/>
</dbReference>
<evidence type="ECO:0008006" key="8">
    <source>
        <dbReference type="Google" id="ProtNLM"/>
    </source>
</evidence>
<feature type="compositionally biased region" description="Polar residues" evidence="2">
    <location>
        <begin position="131"/>
        <end position="152"/>
    </location>
</feature>
<feature type="compositionally biased region" description="Basic and acidic residues" evidence="2">
    <location>
        <begin position="713"/>
        <end position="722"/>
    </location>
</feature>
<dbReference type="EMBL" id="JABFUD020000012">
    <property type="protein sequence ID" value="KAI5072890.1"/>
    <property type="molecule type" value="Genomic_DNA"/>
</dbReference>
<dbReference type="GO" id="GO:0003712">
    <property type="term" value="F:transcription coregulator activity"/>
    <property type="evidence" value="ECO:0007669"/>
    <property type="project" value="TreeGrafter"/>
</dbReference>
<dbReference type="GO" id="GO:0070063">
    <property type="term" value="F:RNA polymerase binding"/>
    <property type="evidence" value="ECO:0007669"/>
    <property type="project" value="InterPro"/>
</dbReference>
<dbReference type="SMART" id="SM00441">
    <property type="entry name" value="FF"/>
    <property type="match status" value="5"/>
</dbReference>
<feature type="domain" description="WW" evidence="3">
    <location>
        <begin position="507"/>
        <end position="540"/>
    </location>
</feature>
<feature type="domain" description="WW" evidence="3">
    <location>
        <begin position="563"/>
        <end position="592"/>
    </location>
</feature>
<feature type="compositionally biased region" description="Polar residues" evidence="2">
    <location>
        <begin position="676"/>
        <end position="686"/>
    </location>
</feature>
<feature type="compositionally biased region" description="Basic and acidic residues" evidence="2">
    <location>
        <begin position="940"/>
        <end position="958"/>
    </location>
</feature>
<dbReference type="SMART" id="SM00456">
    <property type="entry name" value="WW"/>
    <property type="match status" value="2"/>
</dbReference>
<dbReference type="Proteomes" id="UP000886520">
    <property type="component" value="Chromosome 12"/>
</dbReference>
<dbReference type="PANTHER" id="PTHR15377">
    <property type="entry name" value="TRANSCRIPTION ELONGATION REGULATOR 1"/>
    <property type="match status" value="1"/>
</dbReference>
<feature type="domain" description="FF" evidence="4">
    <location>
        <begin position="784"/>
        <end position="839"/>
    </location>
</feature>
<dbReference type="InterPro" id="IPR002713">
    <property type="entry name" value="FF_domain"/>
</dbReference>
<proteinExistence type="predicted"/>
<organism evidence="6 7">
    <name type="scientific">Adiantum capillus-veneris</name>
    <name type="common">Maidenhair fern</name>
    <dbReference type="NCBI Taxonomy" id="13818"/>
    <lineage>
        <taxon>Eukaryota</taxon>
        <taxon>Viridiplantae</taxon>
        <taxon>Streptophyta</taxon>
        <taxon>Embryophyta</taxon>
        <taxon>Tracheophyta</taxon>
        <taxon>Polypodiopsida</taxon>
        <taxon>Polypodiidae</taxon>
        <taxon>Polypodiales</taxon>
        <taxon>Pteridineae</taxon>
        <taxon>Pteridaceae</taxon>
        <taxon>Vittarioideae</taxon>
        <taxon>Adiantum</taxon>
    </lineage>
</organism>
<gene>
    <name evidence="5" type="ORF">GOP47_0012494</name>
    <name evidence="6" type="ORF">GOP47_0012996</name>
</gene>
<dbReference type="Gene3D" id="2.20.70.10">
    <property type="match status" value="2"/>
</dbReference>
<evidence type="ECO:0000313" key="6">
    <source>
        <dbReference type="EMBL" id="KAI5072890.1"/>
    </source>
</evidence>
<reference evidence="6" key="1">
    <citation type="submission" date="2021-01" db="EMBL/GenBank/DDBJ databases">
        <title>Adiantum capillus-veneris genome.</title>
        <authorList>
            <person name="Fang Y."/>
            <person name="Liao Q."/>
        </authorList>
    </citation>
    <scope>NUCLEOTIDE SEQUENCE</scope>
    <source>
        <strain evidence="6">H3</strain>
        <tissue evidence="6">Leaf</tissue>
    </source>
</reference>
<feature type="compositionally biased region" description="Polar residues" evidence="2">
    <location>
        <begin position="9"/>
        <end position="59"/>
    </location>
</feature>
<feature type="region of interest" description="Disordered" evidence="2">
    <location>
        <begin position="437"/>
        <end position="459"/>
    </location>
</feature>
<feature type="region of interest" description="Disordered" evidence="2">
    <location>
        <begin position="1"/>
        <end position="103"/>
    </location>
</feature>
<feature type="region of interest" description="Disordered" evidence="2">
    <location>
        <begin position="666"/>
        <end position="722"/>
    </location>
</feature>
<dbReference type="CDD" id="cd00201">
    <property type="entry name" value="WW"/>
    <property type="match status" value="2"/>
</dbReference>
<feature type="compositionally biased region" description="Basic and acidic residues" evidence="2">
    <location>
        <begin position="687"/>
        <end position="701"/>
    </location>
</feature>
<evidence type="ECO:0000256" key="2">
    <source>
        <dbReference type="SAM" id="MobiDB-lite"/>
    </source>
</evidence>
<accession>A0A9D4US48</accession>
<feature type="region of interest" description="Disordered" evidence="2">
    <location>
        <begin position="171"/>
        <end position="226"/>
    </location>
</feature>
<feature type="domain" description="FF" evidence="4">
    <location>
        <begin position="852"/>
        <end position="906"/>
    </location>
</feature>
<dbReference type="GO" id="GO:0005634">
    <property type="term" value="C:nucleus"/>
    <property type="evidence" value="ECO:0007669"/>
    <property type="project" value="TreeGrafter"/>
</dbReference>
<dbReference type="SUPFAM" id="SSF51045">
    <property type="entry name" value="WW domain"/>
    <property type="match status" value="2"/>
</dbReference>
<sequence>MNAAFPNEMATQAWQPQSVQPATPGQTSMAGPQGQWQPSTSATQSQGMSAPLYNNASSLPPSPSDAVPQFRASNQANPDSLSSPQPQQSSTPPVGASLPQGSAIATSIGIPGYIPQAPSFAGPRWPPPSPAHNSQTGAPASVSQTGLSAPNSQINSVPQLAMLSTPQGLAVPPVIQPPSGAPWHPHRPPSSGLPAVSGPSSSPSTSASQESSTGKVPTAPLGAPSLTATPVATQASSSGLAVPSVALGPSLPAPSAPPGLAPVSVSQVPVNVSGQPTTPGLPGVPHPAAVSSSMPSVSVLPGPSGTLAPSESLAPSSSPGVASMTPAGTSSSTSLLIFPTIGSALPGPPGVSVHVSGARPSLTIPASTGAPCAGIMVVQQQQYVPYLSVPPVPPMLPWAQGQPRPFPPYINVPNPFLPPVRPVVPTITGNTMGKVSSDITAPLAPPGEQAPTGKASTAEGDKVLSVSSLSGQVVNGQATTNASNMISITSSIVTESALGSEVSAKVVEVADVWTAHRTQEGIIYYYNSVTGQSTYDQPLGFQGEVDKVAAQPTPVSWEMIGGTGWAMVTTNDAKRYYYHRDTQATSWQVPTEVVEYRKRRIDDVSLKPSTNSQHAKVNSEKGTVSFSLTVPSAGSLTQKPAPSTTTGSSALDLIKKKLQDSVAPGLVASDNAGSADGNSNRTLPTESSKEKGKDLHAEKSSSESSSDSDDEERGPTKEECVSQFKEMLKEKGIAPFSKWEKELPKVIFDPRFKAIPSHTERRSIFDHFVRTRAEEERKEKRAVQKAAVEGFKQLLEEASKDINYNTDYEKFAKKWGSDPRFEALERKDRESLLNERVLPLRKAEEERIRAIQSAAAAGFKAMLTELGEITSSSRWSKVKDKLRNDPRYRTVMREEREALFNAFVGELRSAEQAAERAVKAKREEEEKRKEREREKRKRKEREAQEGEKARAKILKKDATTSYQALLTEKVKDPEASWTESKPKLEKDPLGRANNPELDNVERERLFREHVKALYERALRDYRALLADTMATDAASKQNEEGKSMLNSWSEAKKHLKCDPRYGKMPRDDREAWWRRYAEDIQRKSKAGSNSSKEERHSGAEGGKTAALEGNRRSSSRR</sequence>
<name>A0A9D4US48_ADICA</name>
<dbReference type="SUPFAM" id="SSF81698">
    <property type="entry name" value="FF domain"/>
    <property type="match status" value="5"/>
</dbReference>
<keyword evidence="7" id="KW-1185">Reference proteome</keyword>
<comment type="caution">
    <text evidence="6">The sequence shown here is derived from an EMBL/GenBank/DDBJ whole genome shotgun (WGS) entry which is preliminary data.</text>
</comment>
<dbReference type="FunFam" id="1.10.10.440:FF:000020">
    <property type="entry name" value="Pre-mRNA-processing protein 40C"/>
    <property type="match status" value="1"/>
</dbReference>
<evidence type="ECO:0000313" key="5">
    <source>
        <dbReference type="EMBL" id="KAI5072388.1"/>
    </source>
</evidence>
<evidence type="ECO:0000259" key="4">
    <source>
        <dbReference type="PROSITE" id="PS51676"/>
    </source>
</evidence>
<dbReference type="AlphaFoldDB" id="A0A9D4US48"/>
<keyword evidence="1" id="KW-0677">Repeat</keyword>
<dbReference type="PROSITE" id="PS01159">
    <property type="entry name" value="WW_DOMAIN_1"/>
    <property type="match status" value="2"/>
</dbReference>
<dbReference type="Pfam" id="PF00397">
    <property type="entry name" value="WW"/>
    <property type="match status" value="1"/>
</dbReference>
<evidence type="ECO:0000313" key="7">
    <source>
        <dbReference type="Proteomes" id="UP000886520"/>
    </source>
</evidence>
<evidence type="ECO:0000259" key="3">
    <source>
        <dbReference type="PROSITE" id="PS50020"/>
    </source>
</evidence>
<dbReference type="PANTHER" id="PTHR15377:SF3">
    <property type="entry name" value="WW DOMAIN-CONTAINING PROTEIN"/>
    <property type="match status" value="1"/>
</dbReference>
<dbReference type="OrthoDB" id="187617at2759"/>
<dbReference type="InterPro" id="IPR045148">
    <property type="entry name" value="TCRG1-like"/>
</dbReference>
<dbReference type="PROSITE" id="PS51676">
    <property type="entry name" value="FF"/>
    <property type="match status" value="4"/>
</dbReference>
<dbReference type="PROSITE" id="PS50020">
    <property type="entry name" value="WW_DOMAIN_2"/>
    <property type="match status" value="2"/>
</dbReference>
<feature type="region of interest" description="Disordered" evidence="2">
    <location>
        <begin position="917"/>
        <end position="996"/>
    </location>
</feature>
<feature type="region of interest" description="Disordered" evidence="2">
    <location>
        <begin position="271"/>
        <end position="326"/>
    </location>
</feature>
<feature type="region of interest" description="Disordered" evidence="2">
    <location>
        <begin position="1080"/>
        <end position="1117"/>
    </location>
</feature>
<protein>
    <recommendedName>
        <fullName evidence="8">Pre-mRNA-processing protein 40C</fullName>
    </recommendedName>
</protein>
<dbReference type="InterPro" id="IPR036517">
    <property type="entry name" value="FF_domain_sf"/>
</dbReference>
<dbReference type="EMBL" id="JABFUD020000012">
    <property type="protein sequence ID" value="KAI5072388.1"/>
    <property type="molecule type" value="Genomic_DNA"/>
</dbReference>
<feature type="region of interest" description="Disordered" evidence="2">
    <location>
        <begin position="115"/>
        <end position="152"/>
    </location>
</feature>
<dbReference type="Gene3D" id="1.10.10.440">
    <property type="entry name" value="FF domain"/>
    <property type="match status" value="5"/>
</dbReference>
<dbReference type="FunFam" id="1.10.10.440:FF:000021">
    <property type="entry name" value="pre-mRNA-processing protein 40C isoform X1"/>
    <property type="match status" value="1"/>
</dbReference>
<evidence type="ECO:0000256" key="1">
    <source>
        <dbReference type="ARBA" id="ARBA00022737"/>
    </source>
</evidence>
<feature type="compositionally biased region" description="Low complexity" evidence="2">
    <location>
        <begin position="78"/>
        <end position="93"/>
    </location>
</feature>
<feature type="compositionally biased region" description="Low complexity" evidence="2">
    <location>
        <begin position="189"/>
        <end position="212"/>
    </location>
</feature>
<dbReference type="FunFam" id="1.10.10.440:FF:000028">
    <property type="entry name" value="Pre-mRNA-processing protein 40C"/>
    <property type="match status" value="1"/>
</dbReference>
<feature type="domain" description="FF" evidence="4">
    <location>
        <begin position="717"/>
        <end position="771"/>
    </location>
</feature>
<dbReference type="InterPro" id="IPR001202">
    <property type="entry name" value="WW_dom"/>
</dbReference>
<feature type="domain" description="FF" evidence="4">
    <location>
        <begin position="955"/>
        <end position="1012"/>
    </location>
</feature>